<keyword evidence="1" id="KW-0732">Signal</keyword>
<sequence>MTNPISMTVHSGLVAMLASLGVNAPGASSDAPEECATAHLAVLEMSFSSATVIAPS</sequence>
<feature type="signal peptide" evidence="1">
    <location>
        <begin position="1"/>
        <end position="29"/>
    </location>
</feature>
<keyword evidence="2" id="KW-1185">Reference proteome</keyword>
<accession>A0A0M3I8U2</accession>
<evidence type="ECO:0000313" key="2">
    <source>
        <dbReference type="Proteomes" id="UP000036681"/>
    </source>
</evidence>
<dbReference type="Proteomes" id="UP000036681">
    <property type="component" value="Unplaced"/>
</dbReference>
<proteinExistence type="predicted"/>
<feature type="chain" id="PRO_5005656975" evidence="1">
    <location>
        <begin position="30"/>
        <end position="56"/>
    </location>
</feature>
<protein>
    <submittedName>
        <fullName evidence="3">Secreted protein</fullName>
    </submittedName>
</protein>
<evidence type="ECO:0000256" key="1">
    <source>
        <dbReference type="SAM" id="SignalP"/>
    </source>
</evidence>
<organism evidence="2 3">
    <name type="scientific">Ascaris lumbricoides</name>
    <name type="common">Giant roundworm</name>
    <dbReference type="NCBI Taxonomy" id="6252"/>
    <lineage>
        <taxon>Eukaryota</taxon>
        <taxon>Metazoa</taxon>
        <taxon>Ecdysozoa</taxon>
        <taxon>Nematoda</taxon>
        <taxon>Chromadorea</taxon>
        <taxon>Rhabditida</taxon>
        <taxon>Spirurina</taxon>
        <taxon>Ascaridomorpha</taxon>
        <taxon>Ascaridoidea</taxon>
        <taxon>Ascarididae</taxon>
        <taxon>Ascaris</taxon>
    </lineage>
</organism>
<dbReference type="WBParaSite" id="ALUE_0001380301-mRNA-1">
    <property type="protein sequence ID" value="ALUE_0001380301-mRNA-1"/>
    <property type="gene ID" value="ALUE_0001380301"/>
</dbReference>
<name>A0A0M3I8U2_ASCLU</name>
<dbReference type="AlphaFoldDB" id="A0A0M3I8U2"/>
<reference evidence="3" key="1">
    <citation type="submission" date="2017-02" db="UniProtKB">
        <authorList>
            <consortium name="WormBaseParasite"/>
        </authorList>
    </citation>
    <scope>IDENTIFICATION</scope>
</reference>
<evidence type="ECO:0000313" key="3">
    <source>
        <dbReference type="WBParaSite" id="ALUE_0001380301-mRNA-1"/>
    </source>
</evidence>